<dbReference type="AlphaFoldDB" id="A0A540V4W2"/>
<feature type="transmembrane region" description="Helical" evidence="1">
    <location>
        <begin position="83"/>
        <end position="104"/>
    </location>
</feature>
<dbReference type="Proteomes" id="UP000315753">
    <property type="component" value="Unassembled WGS sequence"/>
</dbReference>
<dbReference type="Pfam" id="PF06898">
    <property type="entry name" value="YqfD"/>
    <property type="match status" value="1"/>
</dbReference>
<proteinExistence type="predicted"/>
<name>A0A540V4W2_9BACL</name>
<protein>
    <submittedName>
        <fullName evidence="2">Stage IV sporulation protein</fullName>
    </submittedName>
</protein>
<evidence type="ECO:0000313" key="2">
    <source>
        <dbReference type="EMBL" id="TQE91789.1"/>
    </source>
</evidence>
<dbReference type="InterPro" id="IPR010690">
    <property type="entry name" value="YqfD"/>
</dbReference>
<keyword evidence="1" id="KW-0472">Membrane</keyword>
<accession>A0A540V4W2</accession>
<keyword evidence="1" id="KW-1133">Transmembrane helix</keyword>
<sequence length="377" mass="43977">MRMKLYDSRPVEIRVTRNEKVHEFIRRLQENRVKVKELEYLDDEVRFEISKRDVAAVRKLRKKYHLKVKIRYLQESKIFQKTGWTIVGLALMVMIPIICSQFVWDVDVEAETPELEAKVEKVIKEKIKLNQPLLKRRLVSDHEIRQTIMEEIRDLSWVHIIKKGSSITIVPQLAPITEIKKNKSDRLYHLIAAKSGVITHFNITSGERRVMPNMTVYQGDVLVSGVIQVGEEEYLAVGAKGEVFADYWLETSFEIPRKVQFISATESKWTIGFKNNGEKGKEQSLQEVKLPKWISNYIEVKKTQNYISTVQELSEQHIDSFILPLLHEKILQSLPPKTRIKKENILHVTFDDDKVKGKVLFLVNENIAKEYPIDQGD</sequence>
<dbReference type="EMBL" id="VIGD01000003">
    <property type="protein sequence ID" value="TQE91789.1"/>
    <property type="molecule type" value="Genomic_DNA"/>
</dbReference>
<organism evidence="2 3">
    <name type="scientific">Ureibacillus terrenus</name>
    <dbReference type="NCBI Taxonomy" id="118246"/>
    <lineage>
        <taxon>Bacteria</taxon>
        <taxon>Bacillati</taxon>
        <taxon>Bacillota</taxon>
        <taxon>Bacilli</taxon>
        <taxon>Bacillales</taxon>
        <taxon>Caryophanaceae</taxon>
        <taxon>Ureibacillus</taxon>
    </lineage>
</organism>
<gene>
    <name evidence="2" type="ORF">FKZ59_03455</name>
</gene>
<keyword evidence="1" id="KW-0812">Transmembrane</keyword>
<dbReference type="OrthoDB" id="1640349at2"/>
<keyword evidence="3" id="KW-1185">Reference proteome</keyword>
<comment type="caution">
    <text evidence="2">The sequence shown here is derived from an EMBL/GenBank/DDBJ whole genome shotgun (WGS) entry which is preliminary data.</text>
</comment>
<reference evidence="2 3" key="1">
    <citation type="submission" date="2019-06" db="EMBL/GenBank/DDBJ databases">
        <title>Genome sequence of Ureibacillus terrenus.</title>
        <authorList>
            <person name="Maclea K.S."/>
            <person name="Simoes M."/>
        </authorList>
    </citation>
    <scope>NUCLEOTIDE SEQUENCE [LARGE SCALE GENOMIC DNA]</scope>
    <source>
        <strain evidence="2 3">ATCC BAA-384</strain>
    </source>
</reference>
<evidence type="ECO:0000313" key="3">
    <source>
        <dbReference type="Proteomes" id="UP000315753"/>
    </source>
</evidence>
<evidence type="ECO:0000256" key="1">
    <source>
        <dbReference type="SAM" id="Phobius"/>
    </source>
</evidence>